<feature type="binding site" evidence="3">
    <location>
        <position position="98"/>
    </location>
    <ligand>
        <name>substrate</name>
    </ligand>
</feature>
<evidence type="ECO:0000256" key="3">
    <source>
        <dbReference type="PIRSR" id="PIRSR605511-2"/>
    </source>
</evidence>
<evidence type="ECO:0000256" key="1">
    <source>
        <dbReference type="ARBA" id="ARBA00008853"/>
    </source>
</evidence>
<comment type="cofactor">
    <cofactor evidence="3">
        <name>Zn(2+)</name>
        <dbReference type="ChEBI" id="CHEBI:29105"/>
    </cofactor>
    <text evidence="3">Binds 1 divalent metal cation per subunit.</text>
</comment>
<proteinExistence type="inferred from homology"/>
<dbReference type="EMBL" id="CP064942">
    <property type="protein sequence ID" value="QPH55260.1"/>
    <property type="molecule type" value="Genomic_DNA"/>
</dbReference>
<dbReference type="GO" id="GO:0005509">
    <property type="term" value="F:calcium ion binding"/>
    <property type="evidence" value="ECO:0007669"/>
    <property type="project" value="TreeGrafter"/>
</dbReference>
<dbReference type="PANTHER" id="PTHR10907:SF47">
    <property type="entry name" value="REGUCALCIN"/>
    <property type="match status" value="1"/>
</dbReference>
<feature type="active site" description="Proton donor/acceptor" evidence="2">
    <location>
        <position position="192"/>
    </location>
</feature>
<dbReference type="InterPro" id="IPR013658">
    <property type="entry name" value="SGL"/>
</dbReference>
<dbReference type="GO" id="GO:0004341">
    <property type="term" value="F:gluconolactonase activity"/>
    <property type="evidence" value="ECO:0007669"/>
    <property type="project" value="TreeGrafter"/>
</dbReference>
<sequence length="283" mass="30948">MTRSTVAELFDDRLCELGEGPLWHPERGELFWFDILGRKLYAPGREWSFDTAHSAAGWIDRETLLIASETALWRFDIESGAREQVHELEADHPVTRSNDGRADPHGGFWIGTMGWKAELGAGAIYRFYEGRLVKLYGGITISNSICFSPDGATAYFADTPTRRIMRQPLDEAGWPHGAPEVLVEVEGPGNPDGAICDGDGYVWSARWGSGEIVRHAPDGRVDHVERLPVPQVSCPALTPDGVLYATTAREGMDKAALDDAPLSGATFKVCDGVPGRAERAVNP</sequence>
<dbReference type="AlphaFoldDB" id="A0A7S9LV23"/>
<feature type="binding site" evidence="3">
    <location>
        <position position="19"/>
    </location>
    <ligand>
        <name>a divalent metal cation</name>
        <dbReference type="ChEBI" id="CHEBI:60240"/>
    </ligand>
</feature>
<dbReference type="Proteomes" id="UP000594800">
    <property type="component" value="Chromosome"/>
</dbReference>
<reference evidence="5 6" key="1">
    <citation type="submission" date="2020-11" db="EMBL/GenBank/DDBJ databases">
        <title>Description of Pontivivens ytuae sp. nov. isolated from deep sea sediment of Mariana Trench.</title>
        <authorList>
            <person name="Wang Z."/>
            <person name="Sun Q.-L."/>
            <person name="Xu X.-D."/>
            <person name="Tang Y.-Z."/>
            <person name="Zhang J."/>
        </authorList>
    </citation>
    <scope>NUCLEOTIDE SEQUENCE [LARGE SCALE GENOMIC DNA]</scope>
    <source>
        <strain evidence="5 6">MT2928</strain>
    </source>
</reference>
<dbReference type="PANTHER" id="PTHR10907">
    <property type="entry name" value="REGUCALCIN"/>
    <property type="match status" value="1"/>
</dbReference>
<keyword evidence="3" id="KW-0862">Zinc</keyword>
<dbReference type="InterPro" id="IPR005511">
    <property type="entry name" value="SMP-30"/>
</dbReference>
<feature type="domain" description="SMP-30/Gluconolactonase/LRE-like region" evidence="4">
    <location>
        <begin position="17"/>
        <end position="249"/>
    </location>
</feature>
<comment type="similarity">
    <text evidence="1">Belongs to the SMP-30/CGR1 family.</text>
</comment>
<dbReference type="GO" id="GO:0019853">
    <property type="term" value="P:L-ascorbic acid biosynthetic process"/>
    <property type="evidence" value="ECO:0007669"/>
    <property type="project" value="TreeGrafter"/>
</dbReference>
<feature type="binding site" evidence="3">
    <location>
        <position position="192"/>
    </location>
    <ligand>
        <name>a divalent metal cation</name>
        <dbReference type="ChEBI" id="CHEBI:60240"/>
    </ligand>
</feature>
<evidence type="ECO:0000259" key="4">
    <source>
        <dbReference type="Pfam" id="PF08450"/>
    </source>
</evidence>
<evidence type="ECO:0000313" key="5">
    <source>
        <dbReference type="EMBL" id="QPH55260.1"/>
    </source>
</evidence>
<dbReference type="Pfam" id="PF08450">
    <property type="entry name" value="SGL"/>
    <property type="match status" value="1"/>
</dbReference>
<organism evidence="5 6">
    <name type="scientific">Pontivivens ytuae</name>
    <dbReference type="NCBI Taxonomy" id="2789856"/>
    <lineage>
        <taxon>Bacteria</taxon>
        <taxon>Pseudomonadati</taxon>
        <taxon>Pseudomonadota</taxon>
        <taxon>Alphaproteobacteria</taxon>
        <taxon>Rhodobacterales</taxon>
        <taxon>Paracoccaceae</taxon>
        <taxon>Pontivivens</taxon>
    </lineage>
</organism>
<accession>A0A7S9LV23</accession>
<evidence type="ECO:0000256" key="2">
    <source>
        <dbReference type="PIRSR" id="PIRSR605511-1"/>
    </source>
</evidence>
<dbReference type="InterPro" id="IPR011042">
    <property type="entry name" value="6-blade_b-propeller_TolB-like"/>
</dbReference>
<feature type="binding site" evidence="3">
    <location>
        <position position="143"/>
    </location>
    <ligand>
        <name>a divalent metal cation</name>
        <dbReference type="ChEBI" id="CHEBI:60240"/>
    </ligand>
</feature>
<dbReference type="KEGG" id="poz:I0K15_05830"/>
<dbReference type="PRINTS" id="PR01790">
    <property type="entry name" value="SMP30FAMILY"/>
</dbReference>
<gene>
    <name evidence="5" type="ORF">I0K15_05830</name>
</gene>
<dbReference type="SUPFAM" id="SSF63829">
    <property type="entry name" value="Calcium-dependent phosphotriesterase"/>
    <property type="match status" value="1"/>
</dbReference>
<protein>
    <submittedName>
        <fullName evidence="5">SMP-30/gluconolactonase/LRE family protein</fullName>
    </submittedName>
</protein>
<name>A0A7S9LV23_9RHOB</name>
<keyword evidence="6" id="KW-1185">Reference proteome</keyword>
<feature type="binding site" evidence="3">
    <location>
        <position position="96"/>
    </location>
    <ligand>
        <name>substrate</name>
    </ligand>
</feature>
<evidence type="ECO:0000313" key="6">
    <source>
        <dbReference type="Proteomes" id="UP000594800"/>
    </source>
</evidence>
<keyword evidence="3" id="KW-0479">Metal-binding</keyword>
<dbReference type="Gene3D" id="2.120.10.30">
    <property type="entry name" value="TolB, C-terminal domain"/>
    <property type="match status" value="1"/>
</dbReference>